<dbReference type="Gene3D" id="1.20.90.10">
    <property type="entry name" value="Phospholipase A2 domain"/>
    <property type="match status" value="2"/>
</dbReference>
<evidence type="ECO:0000256" key="9">
    <source>
        <dbReference type="ARBA" id="ARBA00023157"/>
    </source>
</evidence>
<evidence type="ECO:0000256" key="4">
    <source>
        <dbReference type="ARBA" id="ARBA00022525"/>
    </source>
</evidence>
<keyword evidence="11" id="KW-0732">Signal</keyword>
<evidence type="ECO:0000259" key="12">
    <source>
        <dbReference type="SMART" id="SM00085"/>
    </source>
</evidence>
<evidence type="ECO:0000256" key="10">
    <source>
        <dbReference type="SAM" id="MobiDB-lite"/>
    </source>
</evidence>
<feature type="signal peptide" evidence="11">
    <location>
        <begin position="1"/>
        <end position="21"/>
    </location>
</feature>
<dbReference type="GO" id="GO:0004623">
    <property type="term" value="F:phospholipase A2 activity"/>
    <property type="evidence" value="ECO:0007669"/>
    <property type="project" value="UniProtKB-EC"/>
</dbReference>
<reference evidence="13 14" key="1">
    <citation type="submission" date="2024-01" db="EMBL/GenBank/DDBJ databases">
        <authorList>
            <person name="Alioto T."/>
            <person name="Alioto T."/>
            <person name="Gomez Garrido J."/>
        </authorList>
    </citation>
    <scope>NUCLEOTIDE SEQUENCE [LARGE SCALE GENOMIC DNA]</scope>
</reference>
<evidence type="ECO:0000256" key="7">
    <source>
        <dbReference type="ARBA" id="ARBA00022837"/>
    </source>
</evidence>
<evidence type="ECO:0000256" key="1">
    <source>
        <dbReference type="ARBA" id="ARBA00001913"/>
    </source>
</evidence>
<dbReference type="SUPFAM" id="SSF48619">
    <property type="entry name" value="Phospholipase A2, PLA2"/>
    <property type="match status" value="1"/>
</dbReference>
<dbReference type="GO" id="GO:0005576">
    <property type="term" value="C:extracellular region"/>
    <property type="evidence" value="ECO:0007669"/>
    <property type="project" value="UniProtKB-SubCell"/>
</dbReference>
<comment type="subcellular location">
    <subcellularLocation>
        <location evidence="2">Secreted</location>
    </subcellularLocation>
</comment>
<dbReference type="PANTHER" id="PTHR12253">
    <property type="entry name" value="RH14732P"/>
    <property type="match status" value="1"/>
</dbReference>
<dbReference type="FunFam" id="1.20.90.10:FF:000002">
    <property type="entry name" value="Phospholipase A2 group III"/>
    <property type="match status" value="1"/>
</dbReference>
<dbReference type="EC" id="3.1.1.4" evidence="3"/>
<dbReference type="InterPro" id="IPR036444">
    <property type="entry name" value="PLipase_A2_dom_sf"/>
</dbReference>
<dbReference type="GO" id="GO:0050482">
    <property type="term" value="P:arachidonate secretion"/>
    <property type="evidence" value="ECO:0007669"/>
    <property type="project" value="InterPro"/>
</dbReference>
<feature type="compositionally biased region" description="Basic and acidic residues" evidence="10">
    <location>
        <begin position="122"/>
        <end position="148"/>
    </location>
</feature>
<sequence length="671" mass="73421">MTGIAALFALILTSSLLSCSAAETSILCAWTKVSSNQEVHYAFLRQAASSMRLYHTTWSGERTHLHGCSWSDDPVVIQNYFSLCQERTEDFSDHPDESFDLGPMFEAEDVCVSMATSQLAEHADGARKRAMRSLEGRQSREERSEVQSHQRVKRGFIVPGTLWCGSGNKAPSYEDLGVFSDTDGCCRDHDQCENNILSFQSKFGVFNSNIFTISHCDCDNKFRNCLKAANDSISDVVGYTFFNLLKMHCFVFAHRPECTERNWFGMCKETQMTVYAVVHGPTLYDIASQTDNSTNFFINATEPTGGLPSNMSDLHPFSIAAAASTVPTPSTGSASITPVTVVTASTGTRTSERPAPERRDDLHPFSIAAAASTVPIPSTGSASITPVTVVTASTGTRTSERPAPERRDDLHPFSIAAAASTVPIPSTGSASITPITVVTASTGTRTSEGLAPERRDNLQPFSIAAAASTVPIPSTSSASITPVTVVTASTGTRTLERPAPERRGDMGNTLPTKNQTLSEQDVTDNQLLCGMYKDLDECSSNIPPQQQRFGLLNSESRTLYHCNCTTRFFQTLAKQRQLTEVQTLLLGYVSQSCFLTQDCTEGNSCSAVVVKLELPQLDTEELQRHLLALRLKVRRPTTSRAKRRDRAIRLQRLCLRMVEKTANAVRGRKLI</sequence>
<keyword evidence="4" id="KW-0964">Secreted</keyword>
<evidence type="ECO:0000256" key="8">
    <source>
        <dbReference type="ARBA" id="ARBA00023098"/>
    </source>
</evidence>
<dbReference type="PROSITE" id="PS00118">
    <property type="entry name" value="PA2_HIS"/>
    <property type="match status" value="1"/>
</dbReference>
<dbReference type="SMART" id="SM00085">
    <property type="entry name" value="PA2c"/>
    <property type="match status" value="1"/>
</dbReference>
<dbReference type="CDD" id="cd04704">
    <property type="entry name" value="PLA2_bee_venom_like"/>
    <property type="match status" value="1"/>
</dbReference>
<dbReference type="Pfam" id="PF05826">
    <property type="entry name" value="Phospholip_A2_2"/>
    <property type="match status" value="2"/>
</dbReference>
<keyword evidence="6" id="KW-0378">Hydrolase</keyword>
<organism evidence="13 14">
    <name type="scientific">Scomber scombrus</name>
    <name type="common">Atlantic mackerel</name>
    <name type="synonym">Scomber vernalis</name>
    <dbReference type="NCBI Taxonomy" id="13677"/>
    <lineage>
        <taxon>Eukaryota</taxon>
        <taxon>Metazoa</taxon>
        <taxon>Chordata</taxon>
        <taxon>Craniata</taxon>
        <taxon>Vertebrata</taxon>
        <taxon>Euteleostomi</taxon>
        <taxon>Actinopterygii</taxon>
        <taxon>Neopterygii</taxon>
        <taxon>Teleostei</taxon>
        <taxon>Neoteleostei</taxon>
        <taxon>Acanthomorphata</taxon>
        <taxon>Pelagiaria</taxon>
        <taxon>Scombriformes</taxon>
        <taxon>Scombridae</taxon>
        <taxon>Scomber</taxon>
    </lineage>
</organism>
<evidence type="ECO:0000256" key="5">
    <source>
        <dbReference type="ARBA" id="ARBA00022723"/>
    </source>
</evidence>
<comment type="cofactor">
    <cofactor evidence="1">
        <name>Ca(2+)</name>
        <dbReference type="ChEBI" id="CHEBI:29108"/>
    </cofactor>
</comment>
<feature type="domain" description="Phospholipase A2-like central" evidence="12">
    <location>
        <begin position="146"/>
        <end position="268"/>
    </location>
</feature>
<keyword evidence="9" id="KW-1015">Disulfide bond</keyword>
<dbReference type="GO" id="GO:0046872">
    <property type="term" value="F:metal ion binding"/>
    <property type="evidence" value="ECO:0007669"/>
    <property type="project" value="UniProtKB-KW"/>
</dbReference>
<keyword evidence="14" id="KW-1185">Reference proteome</keyword>
<name>A0AAV1NBM8_SCOSC</name>
<protein>
    <recommendedName>
        <fullName evidence="3">phospholipase A2</fullName>
        <ecNumber evidence="3">3.1.1.4</ecNumber>
    </recommendedName>
</protein>
<dbReference type="GO" id="GO:0006644">
    <property type="term" value="P:phospholipid metabolic process"/>
    <property type="evidence" value="ECO:0007669"/>
    <property type="project" value="InterPro"/>
</dbReference>
<dbReference type="InterPro" id="IPR016090">
    <property type="entry name" value="PLA2-like_dom"/>
</dbReference>
<dbReference type="EMBL" id="CAWUFR010000023">
    <property type="protein sequence ID" value="CAK6956012.1"/>
    <property type="molecule type" value="Genomic_DNA"/>
</dbReference>
<evidence type="ECO:0000256" key="11">
    <source>
        <dbReference type="SAM" id="SignalP"/>
    </source>
</evidence>
<feature type="region of interest" description="Disordered" evidence="10">
    <location>
        <begin position="122"/>
        <end position="150"/>
    </location>
</feature>
<evidence type="ECO:0000256" key="3">
    <source>
        <dbReference type="ARBA" id="ARBA00013278"/>
    </source>
</evidence>
<accession>A0AAV1NBM8</accession>
<feature type="chain" id="PRO_5043886448" description="phospholipase A2" evidence="11">
    <location>
        <begin position="22"/>
        <end position="671"/>
    </location>
</feature>
<gene>
    <name evidence="13" type="ORF">FSCOSCO3_A018165</name>
</gene>
<dbReference type="InterPro" id="IPR033113">
    <property type="entry name" value="PLA2_histidine"/>
</dbReference>
<proteinExistence type="predicted"/>
<keyword evidence="7" id="KW-0106">Calcium</keyword>
<evidence type="ECO:0000313" key="14">
    <source>
        <dbReference type="Proteomes" id="UP001314229"/>
    </source>
</evidence>
<keyword evidence="8" id="KW-0443">Lipid metabolism</keyword>
<evidence type="ECO:0000256" key="6">
    <source>
        <dbReference type="ARBA" id="ARBA00022801"/>
    </source>
</evidence>
<dbReference type="AlphaFoldDB" id="A0AAV1NBM8"/>
<dbReference type="Proteomes" id="UP001314229">
    <property type="component" value="Unassembled WGS sequence"/>
</dbReference>
<evidence type="ECO:0000313" key="13">
    <source>
        <dbReference type="EMBL" id="CAK6956012.1"/>
    </source>
</evidence>
<keyword evidence="5" id="KW-0479">Metal-binding</keyword>
<evidence type="ECO:0000256" key="2">
    <source>
        <dbReference type="ARBA" id="ARBA00004613"/>
    </source>
</evidence>
<comment type="caution">
    <text evidence="13">The sequence shown here is derived from an EMBL/GenBank/DDBJ whole genome shotgun (WGS) entry which is preliminary data.</text>
</comment>